<feature type="transmembrane region" description="Helical" evidence="2">
    <location>
        <begin position="37"/>
        <end position="57"/>
    </location>
</feature>
<comment type="caution">
    <text evidence="3">The sequence shown here is derived from an EMBL/GenBank/DDBJ whole genome shotgun (WGS) entry which is preliminary data.</text>
</comment>
<keyword evidence="4" id="KW-1185">Reference proteome</keyword>
<sequence length="217" mass="23126">MATHDMPPTSGRPLPDADVDYSDDDLPERAPPRFGRLALWVVSASALAVGVAGTVAYRVWFSHDQRAYVEAMANARDTLGMTQAARAQQTLSYGAVDTSIPPVRQVAVASADAELDAATNVMPPDDPVQSPTPTVVPAAPGRLAAAGADAAPAASAREAAPNRANRASNQAVAQNRRHPTQRAKQPPSLFARMGSFFHRVNYRQNVNGSQRDDYSRP</sequence>
<name>A0A158IF88_9BURK</name>
<keyword evidence="2" id="KW-0472">Membrane</keyword>
<accession>A0A158IF88</accession>
<evidence type="ECO:0000256" key="2">
    <source>
        <dbReference type="SAM" id="Phobius"/>
    </source>
</evidence>
<dbReference type="RefSeq" id="WP_235021119.1">
    <property type="nucleotide sequence ID" value="NZ_FCNZ02000010.1"/>
</dbReference>
<dbReference type="Proteomes" id="UP000054717">
    <property type="component" value="Unassembled WGS sequence"/>
</dbReference>
<reference evidence="3" key="1">
    <citation type="submission" date="2016-01" db="EMBL/GenBank/DDBJ databases">
        <authorList>
            <person name="Peeters Charlotte."/>
        </authorList>
    </citation>
    <scope>NUCLEOTIDE SEQUENCE</scope>
    <source>
        <strain evidence="3">LMG 22936</strain>
    </source>
</reference>
<gene>
    <name evidence="3" type="ORF">AWB66_02990</name>
</gene>
<feature type="region of interest" description="Disordered" evidence="1">
    <location>
        <begin position="146"/>
        <end position="188"/>
    </location>
</feature>
<organism evidence="3 4">
    <name type="scientific">Caballeronia telluris</name>
    <dbReference type="NCBI Taxonomy" id="326475"/>
    <lineage>
        <taxon>Bacteria</taxon>
        <taxon>Pseudomonadati</taxon>
        <taxon>Pseudomonadota</taxon>
        <taxon>Betaproteobacteria</taxon>
        <taxon>Burkholderiales</taxon>
        <taxon>Burkholderiaceae</taxon>
        <taxon>Caballeronia</taxon>
    </lineage>
</organism>
<dbReference type="AlphaFoldDB" id="A0A158IF88"/>
<feature type="compositionally biased region" description="Acidic residues" evidence="1">
    <location>
        <begin position="17"/>
        <end position="26"/>
    </location>
</feature>
<feature type="region of interest" description="Disordered" evidence="1">
    <location>
        <begin position="1"/>
        <end position="27"/>
    </location>
</feature>
<evidence type="ECO:0000313" key="3">
    <source>
        <dbReference type="EMBL" id="SAL54919.1"/>
    </source>
</evidence>
<keyword evidence="2" id="KW-0812">Transmembrane</keyword>
<evidence type="ECO:0000313" key="4">
    <source>
        <dbReference type="Proteomes" id="UP000054717"/>
    </source>
</evidence>
<dbReference type="EMBL" id="FCNZ02000010">
    <property type="protein sequence ID" value="SAL54919.1"/>
    <property type="molecule type" value="Genomic_DNA"/>
</dbReference>
<proteinExistence type="predicted"/>
<feature type="compositionally biased region" description="Low complexity" evidence="1">
    <location>
        <begin position="146"/>
        <end position="171"/>
    </location>
</feature>
<evidence type="ECO:0000256" key="1">
    <source>
        <dbReference type="SAM" id="MobiDB-lite"/>
    </source>
</evidence>
<keyword evidence="2" id="KW-1133">Transmembrane helix</keyword>
<protein>
    <submittedName>
        <fullName evidence="3">Uncharacterized protein</fullName>
    </submittedName>
</protein>